<feature type="domain" description="WDR5-like beta-propeller" evidence="5">
    <location>
        <begin position="68"/>
        <end position="333"/>
    </location>
</feature>
<evidence type="ECO:0000313" key="7">
    <source>
        <dbReference type="Proteomes" id="UP000614334"/>
    </source>
</evidence>
<dbReference type="FunFam" id="2.130.10.10:FF:000228">
    <property type="entry name" value="COMPASS-like H3K4 histone methylase component WDR5A"/>
    <property type="match status" value="1"/>
</dbReference>
<sequence>MANNDRQAPYPHLYDNEDDDETDPDETGSQSTEDDPPNLAPPRERTPTPPPPPALQLPPIPALNSNLAADGLIKIWSSYNGNLIRTLEGHQEGLSDVAWSGDSRYVASASDDKTVRIFTLETRHPECFRGHTNYVFCVNYNPSSNLIVSGSYDESVKLWDVSRGRCMKTLSAHSDPVMAAGFNRDGTMIVSCSIDGLIRIWDTASGQCLKTLVDEANPVAGHVKFSPNGKFILCCTQDSTIRLWNYHNARCLKTYTGHRNEKYSINACFRYGYPSQLDNGSEDGKVYIWDLQTREIVQVLEGHQDTVLAVATHPTQNIIASASIDRDLTVRLWFENIAPTAES</sequence>
<dbReference type="Proteomes" id="UP000614334">
    <property type="component" value="Unassembled WGS sequence"/>
</dbReference>
<dbReference type="InterPro" id="IPR020472">
    <property type="entry name" value="WD40_PAC1"/>
</dbReference>
<feature type="compositionally biased region" description="Acidic residues" evidence="4">
    <location>
        <begin position="16"/>
        <end position="36"/>
    </location>
</feature>
<dbReference type="EMBL" id="JACYCF010000001">
    <property type="protein sequence ID" value="KAF8761063.1"/>
    <property type="molecule type" value="Genomic_DNA"/>
</dbReference>
<dbReference type="Pfam" id="PF25175">
    <property type="entry name" value="Beta-prop_WDR5"/>
    <property type="match status" value="1"/>
</dbReference>
<dbReference type="InterPro" id="IPR019775">
    <property type="entry name" value="WD40_repeat_CS"/>
</dbReference>
<dbReference type="InterPro" id="IPR001680">
    <property type="entry name" value="WD40_rpt"/>
</dbReference>
<feature type="repeat" description="WD" evidence="3">
    <location>
        <begin position="128"/>
        <end position="169"/>
    </location>
</feature>
<proteinExistence type="predicted"/>
<evidence type="ECO:0000256" key="4">
    <source>
        <dbReference type="SAM" id="MobiDB-lite"/>
    </source>
</evidence>
<dbReference type="Gene3D" id="2.130.10.10">
    <property type="entry name" value="YVTN repeat-like/Quinoprotein amine dehydrogenase"/>
    <property type="match status" value="1"/>
</dbReference>
<feature type="compositionally biased region" description="Pro residues" evidence="4">
    <location>
        <begin position="47"/>
        <end position="61"/>
    </location>
</feature>
<dbReference type="InterPro" id="IPR036322">
    <property type="entry name" value="WD40_repeat_dom_sf"/>
</dbReference>
<dbReference type="PANTHER" id="PTHR19848:SF8">
    <property type="entry name" value="F-BOX AND WD REPEAT DOMAIN CONTAINING 7"/>
    <property type="match status" value="1"/>
</dbReference>
<organism evidence="6 7">
    <name type="scientific">Rhizoctonia solani</name>
    <dbReference type="NCBI Taxonomy" id="456999"/>
    <lineage>
        <taxon>Eukaryota</taxon>
        <taxon>Fungi</taxon>
        <taxon>Dikarya</taxon>
        <taxon>Basidiomycota</taxon>
        <taxon>Agaricomycotina</taxon>
        <taxon>Agaricomycetes</taxon>
        <taxon>Cantharellales</taxon>
        <taxon>Ceratobasidiaceae</taxon>
        <taxon>Rhizoctonia</taxon>
    </lineage>
</organism>
<evidence type="ECO:0000256" key="2">
    <source>
        <dbReference type="ARBA" id="ARBA00022737"/>
    </source>
</evidence>
<accession>A0A8H7IKL4</accession>
<evidence type="ECO:0000259" key="5">
    <source>
        <dbReference type="Pfam" id="PF25175"/>
    </source>
</evidence>
<dbReference type="GO" id="GO:0035097">
    <property type="term" value="C:histone methyltransferase complex"/>
    <property type="evidence" value="ECO:0007669"/>
    <property type="project" value="UniProtKB-ARBA"/>
</dbReference>
<dbReference type="InterPro" id="IPR059122">
    <property type="entry name" value="Beta-prop_WDR5-like"/>
</dbReference>
<protein>
    <submittedName>
        <fullName evidence="6">WD domain, G-beta repeat</fullName>
    </submittedName>
</protein>
<feature type="repeat" description="WD" evidence="3">
    <location>
        <begin position="300"/>
        <end position="330"/>
    </location>
</feature>
<reference evidence="6" key="1">
    <citation type="submission" date="2020-09" db="EMBL/GenBank/DDBJ databases">
        <title>Comparative genome analyses of four rice-infecting Rhizoctonia solani isolates reveal extensive enrichment of homogalacturonan modification genes.</title>
        <authorList>
            <person name="Lee D.-Y."/>
            <person name="Jeon J."/>
            <person name="Kim K.-T."/>
            <person name="Cheong K."/>
            <person name="Song H."/>
            <person name="Choi G."/>
            <person name="Ko J."/>
            <person name="Opiyo S.O."/>
            <person name="Zuo S."/>
            <person name="Madhav S."/>
            <person name="Lee Y.-H."/>
            <person name="Wang G.-L."/>
        </authorList>
    </citation>
    <scope>NUCLEOTIDE SEQUENCE</scope>
    <source>
        <strain evidence="6">AG1-IA B2</strain>
    </source>
</reference>
<dbReference type="AlphaFoldDB" id="A0A8H7IKL4"/>
<evidence type="ECO:0000256" key="3">
    <source>
        <dbReference type="PROSITE-ProRule" id="PRU00221"/>
    </source>
</evidence>
<gene>
    <name evidence="6" type="ORF">RHS01_01133</name>
</gene>
<dbReference type="PANTHER" id="PTHR19848">
    <property type="entry name" value="WD40 REPEAT PROTEIN"/>
    <property type="match status" value="1"/>
</dbReference>
<keyword evidence="1 3" id="KW-0853">WD repeat</keyword>
<dbReference type="CDD" id="cd00200">
    <property type="entry name" value="WD40"/>
    <property type="match status" value="1"/>
</dbReference>
<dbReference type="SMART" id="SM00320">
    <property type="entry name" value="WD40"/>
    <property type="match status" value="6"/>
</dbReference>
<comment type="caution">
    <text evidence="6">The sequence shown here is derived from an EMBL/GenBank/DDBJ whole genome shotgun (WGS) entry which is preliminary data.</text>
</comment>
<feature type="repeat" description="WD" evidence="3">
    <location>
        <begin position="87"/>
        <end position="122"/>
    </location>
</feature>
<feature type="repeat" description="WD" evidence="3">
    <location>
        <begin position="280"/>
        <end position="299"/>
    </location>
</feature>
<dbReference type="PROSITE" id="PS00678">
    <property type="entry name" value="WD_REPEATS_1"/>
    <property type="match status" value="2"/>
</dbReference>
<name>A0A8H7IKL4_9AGAM</name>
<dbReference type="InterPro" id="IPR015943">
    <property type="entry name" value="WD40/YVTN_repeat-like_dom_sf"/>
</dbReference>
<feature type="repeat" description="WD" evidence="3">
    <location>
        <begin position="170"/>
        <end position="211"/>
    </location>
</feature>
<dbReference type="PROSITE" id="PS50294">
    <property type="entry name" value="WD_REPEATS_REGION"/>
    <property type="match status" value="3"/>
</dbReference>
<keyword evidence="2" id="KW-0677">Repeat</keyword>
<dbReference type="PROSITE" id="PS50082">
    <property type="entry name" value="WD_REPEATS_2"/>
    <property type="match status" value="6"/>
</dbReference>
<evidence type="ECO:0000313" key="6">
    <source>
        <dbReference type="EMBL" id="KAF8761063.1"/>
    </source>
</evidence>
<dbReference type="SUPFAM" id="SSF50978">
    <property type="entry name" value="WD40 repeat-like"/>
    <property type="match status" value="1"/>
</dbReference>
<dbReference type="PRINTS" id="PR00320">
    <property type="entry name" value="GPROTEINBRPT"/>
</dbReference>
<feature type="region of interest" description="Disordered" evidence="4">
    <location>
        <begin position="1"/>
        <end position="61"/>
    </location>
</feature>
<evidence type="ECO:0000256" key="1">
    <source>
        <dbReference type="ARBA" id="ARBA00022574"/>
    </source>
</evidence>
<feature type="repeat" description="WD" evidence="3">
    <location>
        <begin position="223"/>
        <end position="254"/>
    </location>
</feature>